<evidence type="ECO:0000256" key="2">
    <source>
        <dbReference type="ARBA" id="ARBA00022630"/>
    </source>
</evidence>
<evidence type="ECO:0000256" key="4">
    <source>
        <dbReference type="ARBA" id="ARBA00022857"/>
    </source>
</evidence>
<dbReference type="PANTHER" id="PTHR43014">
    <property type="entry name" value="MERCURIC REDUCTASE"/>
    <property type="match status" value="1"/>
</dbReference>
<dbReference type="PROSITE" id="PS00076">
    <property type="entry name" value="PYRIDINE_REDOX_1"/>
    <property type="match status" value="1"/>
</dbReference>
<dbReference type="PRINTS" id="PR00411">
    <property type="entry name" value="PNDRDTASEI"/>
</dbReference>
<protein>
    <submittedName>
        <fullName evidence="13">NAD(P)/FAD-dependent oxidoreductase</fullName>
    </submittedName>
</protein>
<dbReference type="InterPro" id="IPR001100">
    <property type="entry name" value="Pyr_nuc-diS_OxRdtase"/>
</dbReference>
<keyword evidence="2 10" id="KW-0285">Flavoprotein</keyword>
<feature type="domain" description="FAD/NAD(P)-binding" evidence="12">
    <location>
        <begin position="5"/>
        <end position="322"/>
    </location>
</feature>
<dbReference type="InterPro" id="IPR036188">
    <property type="entry name" value="FAD/NAD-bd_sf"/>
</dbReference>
<comment type="similarity">
    <text evidence="1 10">Belongs to the class-I pyridine nucleotide-disulfide oxidoreductase family.</text>
</comment>
<evidence type="ECO:0000256" key="7">
    <source>
        <dbReference type="ARBA" id="ARBA00023284"/>
    </source>
</evidence>
<evidence type="ECO:0000259" key="11">
    <source>
        <dbReference type="Pfam" id="PF02852"/>
    </source>
</evidence>
<dbReference type="FunFam" id="3.30.390.30:FF:000001">
    <property type="entry name" value="Dihydrolipoyl dehydrogenase"/>
    <property type="match status" value="1"/>
</dbReference>
<dbReference type="GO" id="GO:0050660">
    <property type="term" value="F:flavin adenine dinucleotide binding"/>
    <property type="evidence" value="ECO:0007669"/>
    <property type="project" value="TreeGrafter"/>
</dbReference>
<evidence type="ECO:0000313" key="14">
    <source>
        <dbReference type="Proteomes" id="UP000632828"/>
    </source>
</evidence>
<evidence type="ECO:0000256" key="3">
    <source>
        <dbReference type="ARBA" id="ARBA00022827"/>
    </source>
</evidence>
<keyword evidence="14" id="KW-1185">Reference proteome</keyword>
<keyword evidence="3 8" id="KW-0274">FAD</keyword>
<dbReference type="EMBL" id="JACWUN010000006">
    <property type="protein sequence ID" value="MBD1400318.1"/>
    <property type="molecule type" value="Genomic_DNA"/>
</dbReference>
<sequence length="463" mass="49554">MPTSFDLIVLGAGTTAFAGARIAAAAGKKVLMIEQSHLGGTCVNWGCIPSKTLIHKAEMYHGARKGEGWGLNLQAGAPHCGTLMPLKQKAVVTVRETHYQREVDQSPNIKVIKARGHFISPCEIDAGGTIYSAPHMLIATGGEPRVVPIPGLDTVNFLTSYNALHLPCFPQSIVILGGGVIALEMGQMFARFGTRVTILERGPRLLAEFDLRLTELFRMMLEQEGVEILCNVEAQRVEKHGDNTCLFALINGAEVGFSAERLMLAIGTSPVTKNLGLEEIGVETDQAGFIKVDRQLRTNVPGIWAAGDVTGAPLIAPAGAREAQIAVKNILDPSGNHSIDHRFSPMAVFVDPEFATVGLTNIQAEAQGYSVLTTYVDLERVPKAHVMGEMLGGVLLTAEQGTGKILGVQMLCPRAADIIHEATLAIRFGLSVVDLSTTVHVYPSISDGLRQAARDNAQMQGLI</sequence>
<dbReference type="AlphaFoldDB" id="A0A8J6UGT1"/>
<comment type="caution">
    <text evidence="13">The sequence shown here is derived from an EMBL/GenBank/DDBJ whole genome shotgun (WGS) entry which is preliminary data.</text>
</comment>
<gene>
    <name evidence="13" type="ORF">ICT70_06515</name>
</gene>
<dbReference type="InterPro" id="IPR004099">
    <property type="entry name" value="Pyr_nucl-diS_OxRdtase_dimer"/>
</dbReference>
<feature type="binding site" evidence="8">
    <location>
        <position position="51"/>
    </location>
    <ligand>
        <name>FAD</name>
        <dbReference type="ChEBI" id="CHEBI:57692"/>
    </ligand>
</feature>
<feature type="binding site" evidence="8">
    <location>
        <position position="200"/>
    </location>
    <ligand>
        <name>NAD(+)</name>
        <dbReference type="ChEBI" id="CHEBI:57540"/>
    </ligand>
</feature>
<keyword evidence="8" id="KW-0520">NAD</keyword>
<evidence type="ECO:0000256" key="5">
    <source>
        <dbReference type="ARBA" id="ARBA00023002"/>
    </source>
</evidence>
<dbReference type="Gene3D" id="3.50.50.60">
    <property type="entry name" value="FAD/NAD(P)-binding domain"/>
    <property type="match status" value="2"/>
</dbReference>
<dbReference type="Gene3D" id="3.30.390.30">
    <property type="match status" value="1"/>
</dbReference>
<dbReference type="RefSeq" id="WP_191154690.1">
    <property type="nucleotide sequence ID" value="NZ_JACWUN010000006.1"/>
</dbReference>
<dbReference type="Proteomes" id="UP000632828">
    <property type="component" value="Unassembled WGS sequence"/>
</dbReference>
<dbReference type="SUPFAM" id="SSF55424">
    <property type="entry name" value="FAD/NAD-linked reductases, dimerisation (C-terminal) domain"/>
    <property type="match status" value="1"/>
</dbReference>
<name>A0A8J6UGT1_9BACT</name>
<organism evidence="13 14">
    <name type="scientific">Pelovirga terrestris</name>
    <dbReference type="NCBI Taxonomy" id="2771352"/>
    <lineage>
        <taxon>Bacteria</taxon>
        <taxon>Pseudomonadati</taxon>
        <taxon>Thermodesulfobacteriota</taxon>
        <taxon>Desulfuromonadia</taxon>
        <taxon>Geobacterales</taxon>
        <taxon>Geobacteraceae</taxon>
        <taxon>Pelovirga</taxon>
    </lineage>
</organism>
<feature type="binding site" evidence="8">
    <location>
        <position position="308"/>
    </location>
    <ligand>
        <name>FAD</name>
        <dbReference type="ChEBI" id="CHEBI:57692"/>
    </ligand>
</feature>
<feature type="binding site" evidence="8">
    <location>
        <begin position="177"/>
        <end position="184"/>
    </location>
    <ligand>
        <name>NAD(+)</name>
        <dbReference type="ChEBI" id="CHEBI:57540"/>
    </ligand>
</feature>
<dbReference type="PANTHER" id="PTHR43014:SF4">
    <property type="entry name" value="PYRIDINE NUCLEOTIDE-DISULFIDE OXIDOREDUCTASE RCLA-RELATED"/>
    <property type="match status" value="1"/>
</dbReference>
<evidence type="ECO:0000259" key="12">
    <source>
        <dbReference type="Pfam" id="PF07992"/>
    </source>
</evidence>
<dbReference type="GO" id="GO:0016668">
    <property type="term" value="F:oxidoreductase activity, acting on a sulfur group of donors, NAD(P) as acceptor"/>
    <property type="evidence" value="ECO:0007669"/>
    <property type="project" value="InterPro"/>
</dbReference>
<comment type="cofactor">
    <cofactor evidence="8">
        <name>FAD</name>
        <dbReference type="ChEBI" id="CHEBI:57692"/>
    </cofactor>
    <text evidence="8">Binds 1 FAD per subunit.</text>
</comment>
<dbReference type="InterPro" id="IPR023753">
    <property type="entry name" value="FAD/NAD-binding_dom"/>
</dbReference>
<evidence type="ECO:0000256" key="6">
    <source>
        <dbReference type="ARBA" id="ARBA00023157"/>
    </source>
</evidence>
<dbReference type="Pfam" id="PF07992">
    <property type="entry name" value="Pyr_redox_2"/>
    <property type="match status" value="1"/>
</dbReference>
<proteinExistence type="inferred from homology"/>
<dbReference type="PIRSF" id="PIRSF000350">
    <property type="entry name" value="Mercury_reductase_MerA"/>
    <property type="match status" value="1"/>
</dbReference>
<feature type="binding site" evidence="8">
    <location>
        <position position="116"/>
    </location>
    <ligand>
        <name>FAD</name>
        <dbReference type="ChEBI" id="CHEBI:57692"/>
    </ligand>
</feature>
<feature type="binding site" evidence="8">
    <location>
        <position position="267"/>
    </location>
    <ligand>
        <name>NAD(+)</name>
        <dbReference type="ChEBI" id="CHEBI:57540"/>
    </ligand>
</feature>
<evidence type="ECO:0000256" key="8">
    <source>
        <dbReference type="PIRSR" id="PIRSR000350-3"/>
    </source>
</evidence>
<feature type="disulfide bond" description="Redox-active" evidence="9">
    <location>
        <begin position="42"/>
        <end position="47"/>
    </location>
</feature>
<keyword evidence="4" id="KW-0521">NADP</keyword>
<evidence type="ECO:0000256" key="9">
    <source>
        <dbReference type="PIRSR" id="PIRSR000350-4"/>
    </source>
</evidence>
<dbReference type="PRINTS" id="PR00368">
    <property type="entry name" value="FADPNR"/>
</dbReference>
<keyword evidence="7 10" id="KW-0676">Redox-active center</keyword>
<evidence type="ECO:0000256" key="10">
    <source>
        <dbReference type="RuleBase" id="RU003691"/>
    </source>
</evidence>
<dbReference type="SUPFAM" id="SSF51905">
    <property type="entry name" value="FAD/NAD(P)-binding domain"/>
    <property type="match status" value="1"/>
</dbReference>
<reference evidence="13" key="1">
    <citation type="submission" date="2020-09" db="EMBL/GenBank/DDBJ databases">
        <title>Pelobacter alkaliphilus sp. nov., a novel anaerobic arsenate-reducing bacterium from terrestrial mud volcano.</title>
        <authorList>
            <person name="Khomyakova M.A."/>
            <person name="Merkel A.Y."/>
            <person name="Slobodkin A.I."/>
        </authorList>
    </citation>
    <scope>NUCLEOTIDE SEQUENCE</scope>
    <source>
        <strain evidence="13">M08fum</strain>
    </source>
</reference>
<keyword evidence="5 10" id="KW-0560">Oxidoreductase</keyword>
<evidence type="ECO:0000313" key="13">
    <source>
        <dbReference type="EMBL" id="MBD1400318.1"/>
    </source>
</evidence>
<dbReference type="InterPro" id="IPR012999">
    <property type="entry name" value="Pyr_OxRdtase_I_AS"/>
</dbReference>
<feature type="domain" description="Pyridine nucleotide-disulphide oxidoreductase dimerisation" evidence="11">
    <location>
        <begin position="345"/>
        <end position="452"/>
    </location>
</feature>
<dbReference type="InterPro" id="IPR016156">
    <property type="entry name" value="FAD/NAD-linked_Rdtase_dimer_sf"/>
</dbReference>
<evidence type="ECO:0000256" key="1">
    <source>
        <dbReference type="ARBA" id="ARBA00007532"/>
    </source>
</evidence>
<dbReference type="GO" id="GO:0003955">
    <property type="term" value="F:NAD(P)H dehydrogenase (quinone) activity"/>
    <property type="evidence" value="ECO:0007669"/>
    <property type="project" value="TreeGrafter"/>
</dbReference>
<keyword evidence="8" id="KW-0547">Nucleotide-binding</keyword>
<keyword evidence="6" id="KW-1015">Disulfide bond</keyword>
<dbReference type="Pfam" id="PF02852">
    <property type="entry name" value="Pyr_redox_dim"/>
    <property type="match status" value="1"/>
</dbReference>
<accession>A0A8J6UGT1</accession>